<protein>
    <recommendedName>
        <fullName evidence="3">GNAT family N-acetyltransferase</fullName>
    </recommendedName>
</protein>
<dbReference type="EMBL" id="CP109019">
    <property type="protein sequence ID" value="WUT80783.1"/>
    <property type="molecule type" value="Genomic_DNA"/>
</dbReference>
<accession>A0ABZ1XDB9</accession>
<evidence type="ECO:0000313" key="1">
    <source>
        <dbReference type="EMBL" id="WUT80783.1"/>
    </source>
</evidence>
<proteinExistence type="predicted"/>
<evidence type="ECO:0008006" key="3">
    <source>
        <dbReference type="Google" id="ProtNLM"/>
    </source>
</evidence>
<evidence type="ECO:0000313" key="2">
    <source>
        <dbReference type="Proteomes" id="UP001432060"/>
    </source>
</evidence>
<keyword evidence="2" id="KW-1185">Reference proteome</keyword>
<gene>
    <name evidence="1" type="ORF">OG515_00570</name>
</gene>
<dbReference type="Proteomes" id="UP001432060">
    <property type="component" value="Chromosome"/>
</dbReference>
<reference evidence="1" key="1">
    <citation type="submission" date="2022-10" db="EMBL/GenBank/DDBJ databases">
        <title>The complete genomes of actinobacterial strains from the NBC collection.</title>
        <authorList>
            <person name="Joergensen T.S."/>
            <person name="Alvarez Arevalo M."/>
            <person name="Sterndorff E.B."/>
            <person name="Faurdal D."/>
            <person name="Vuksanovic O."/>
            <person name="Mourched A.-S."/>
            <person name="Charusanti P."/>
            <person name="Shaw S."/>
            <person name="Blin K."/>
            <person name="Weber T."/>
        </authorList>
    </citation>
    <scope>NUCLEOTIDE SEQUENCE</scope>
    <source>
        <strain evidence="1">NBC_00668</strain>
    </source>
</reference>
<sequence>MFNRLGITVLPPGPRWPCQVRLWVDGRDMVEAAVHEGGRGPFARDVLRMDRPSPLAASRTGRRLRLGEPECTGGCCGFLSAVVQRCGGMVVWSGWEGPYRDRLPLVFHFDAEQYDAELARAVADRWWDIHTDPLWRLPTGADDTGL</sequence>
<organism evidence="1 2">
    <name type="scientific">Streptomyces melanogenes</name>
    <dbReference type="NCBI Taxonomy" id="67326"/>
    <lineage>
        <taxon>Bacteria</taxon>
        <taxon>Bacillati</taxon>
        <taxon>Actinomycetota</taxon>
        <taxon>Actinomycetes</taxon>
        <taxon>Kitasatosporales</taxon>
        <taxon>Streptomycetaceae</taxon>
        <taxon>Streptomyces</taxon>
    </lineage>
</organism>
<dbReference type="RefSeq" id="WP_329394648.1">
    <property type="nucleotide sequence ID" value="NZ_CP109019.1"/>
</dbReference>
<name>A0ABZ1XDB9_9ACTN</name>